<dbReference type="EMBL" id="QMPZ01000005">
    <property type="protein sequence ID" value="RLE10602.1"/>
    <property type="molecule type" value="Genomic_DNA"/>
</dbReference>
<dbReference type="InterPro" id="IPR029016">
    <property type="entry name" value="GAF-like_dom_sf"/>
</dbReference>
<evidence type="ECO:0008006" key="5">
    <source>
        <dbReference type="Google" id="ProtNLM"/>
    </source>
</evidence>
<feature type="domain" description="PAS" evidence="1">
    <location>
        <begin position="6"/>
        <end position="77"/>
    </location>
</feature>
<dbReference type="Gene3D" id="3.30.450.40">
    <property type="match status" value="1"/>
</dbReference>
<dbReference type="InterPro" id="IPR000014">
    <property type="entry name" value="PAS"/>
</dbReference>
<protein>
    <recommendedName>
        <fullName evidence="5">PAS domain S-box protein</fullName>
    </recommendedName>
</protein>
<dbReference type="SMART" id="SM00091">
    <property type="entry name" value="PAS"/>
    <property type="match status" value="1"/>
</dbReference>
<dbReference type="Proteomes" id="UP000279422">
    <property type="component" value="Unassembled WGS sequence"/>
</dbReference>
<dbReference type="InterPro" id="IPR003607">
    <property type="entry name" value="HD/PDEase_dom"/>
</dbReference>
<dbReference type="SUPFAM" id="SSF109604">
    <property type="entry name" value="HD-domain/PDEase-like"/>
    <property type="match status" value="1"/>
</dbReference>
<dbReference type="InterPro" id="IPR013767">
    <property type="entry name" value="PAS_fold"/>
</dbReference>
<reference evidence="3 4" key="1">
    <citation type="submission" date="2018-06" db="EMBL/GenBank/DDBJ databases">
        <title>Extensive metabolic versatility and redundancy in microbially diverse, dynamic hydrothermal sediments.</title>
        <authorList>
            <person name="Dombrowski N."/>
            <person name="Teske A."/>
            <person name="Baker B.J."/>
        </authorList>
    </citation>
    <scope>NUCLEOTIDE SEQUENCE [LARGE SCALE GENOMIC DNA]</scope>
    <source>
        <strain evidence="3">B47_G16</strain>
    </source>
</reference>
<dbReference type="Gene3D" id="3.30.450.20">
    <property type="entry name" value="PAS domain"/>
    <property type="match status" value="1"/>
</dbReference>
<dbReference type="PANTHER" id="PTHR43155:SF2">
    <property type="entry name" value="CYCLIC DI-GMP PHOSPHODIESTERASE PA4108"/>
    <property type="match status" value="1"/>
</dbReference>
<dbReference type="GO" id="GO:0006355">
    <property type="term" value="P:regulation of DNA-templated transcription"/>
    <property type="evidence" value="ECO:0007669"/>
    <property type="project" value="InterPro"/>
</dbReference>
<dbReference type="Gene3D" id="1.10.3210.10">
    <property type="entry name" value="Hypothetical protein af1432"/>
    <property type="match status" value="1"/>
</dbReference>
<dbReference type="NCBIfam" id="TIGR00229">
    <property type="entry name" value="sensory_box"/>
    <property type="match status" value="1"/>
</dbReference>
<name>A0A497E5T8_UNCAE</name>
<dbReference type="Pfam" id="PF13185">
    <property type="entry name" value="GAF_2"/>
    <property type="match status" value="1"/>
</dbReference>
<dbReference type="PANTHER" id="PTHR43155">
    <property type="entry name" value="CYCLIC DI-GMP PHOSPHODIESTERASE PA4108-RELATED"/>
    <property type="match status" value="1"/>
</dbReference>
<dbReference type="CDD" id="cd00077">
    <property type="entry name" value="HDc"/>
    <property type="match status" value="1"/>
</dbReference>
<evidence type="ECO:0000313" key="3">
    <source>
        <dbReference type="EMBL" id="RLE10602.1"/>
    </source>
</evidence>
<dbReference type="InterPro" id="IPR035965">
    <property type="entry name" value="PAS-like_dom_sf"/>
</dbReference>
<proteinExistence type="predicted"/>
<dbReference type="SMART" id="SM00065">
    <property type="entry name" value="GAF"/>
    <property type="match status" value="1"/>
</dbReference>
<gene>
    <name evidence="3" type="ORF">DRJ00_00870</name>
</gene>
<dbReference type="InterPro" id="IPR006675">
    <property type="entry name" value="HDIG_dom"/>
</dbReference>
<dbReference type="CDD" id="cd00130">
    <property type="entry name" value="PAS"/>
    <property type="match status" value="1"/>
</dbReference>
<dbReference type="Pfam" id="PF00989">
    <property type="entry name" value="PAS"/>
    <property type="match status" value="1"/>
</dbReference>
<comment type="caution">
    <text evidence="3">The sequence shown here is derived from an EMBL/GenBank/DDBJ whole genome shotgun (WGS) entry which is preliminary data.</text>
</comment>
<dbReference type="Pfam" id="PF13487">
    <property type="entry name" value="HD_5"/>
    <property type="match status" value="1"/>
</dbReference>
<dbReference type="AlphaFoldDB" id="A0A497E5T8"/>
<dbReference type="SMART" id="SM00471">
    <property type="entry name" value="HDc"/>
    <property type="match status" value="1"/>
</dbReference>
<dbReference type="SUPFAM" id="SSF55781">
    <property type="entry name" value="GAF domain-like"/>
    <property type="match status" value="1"/>
</dbReference>
<sequence>MKEEEQEKFLQSLMKNILVGIYLLREDGTLVYVNERFAEIFGYSSPNQLVGKEMYSVVHPRDYVKVKENIRRCFGGKAGLIYYEFTALKKDGTEIEVGIQGSLMEYGGRPAIGGVLVDLTGYKRKRERARHLDAVLRAIRRIDQLIAKEKDESRLLQRICNLLLEVGSYKVVWIGLIDEKAGQIVPVAQSGFEKGYLESLEDFSILRWPDEEAIRTDRPYIMENILEEPKFSPWRKEAIKGGYLSSIAVPLISEGKVYGAINVCSDQREFFDEEEITLLEEVSSDISYALRALRLERERNKLQKNLTRSFESMAQTVVKMLGQRDPYTATHSRRVAEFARLVAEEMGFSRNRVYGVWIGGILHDVGKIGIPETILVKPGRLSPQEMALIRTHPERGYEILKDMHFPWPVAEMALQHHERLNGTGYPKGIKGEDIILEARILAVCDVLEAMSSHRPYRPAKSQKKTLEEIEKGRGTKYDPKVVDVAIKLVEEGKIHLSQ</sequence>
<feature type="domain" description="HD-GYP" evidence="2">
    <location>
        <begin position="306"/>
        <end position="498"/>
    </location>
</feature>
<dbReference type="PROSITE" id="PS51832">
    <property type="entry name" value="HD_GYP"/>
    <property type="match status" value="1"/>
</dbReference>
<accession>A0A497E5T8</accession>
<dbReference type="InterPro" id="IPR003018">
    <property type="entry name" value="GAF"/>
</dbReference>
<dbReference type="NCBIfam" id="TIGR00277">
    <property type="entry name" value="HDIG"/>
    <property type="match status" value="1"/>
</dbReference>
<dbReference type="InterPro" id="IPR037522">
    <property type="entry name" value="HD_GYP_dom"/>
</dbReference>
<dbReference type="SUPFAM" id="SSF55785">
    <property type="entry name" value="PYP-like sensor domain (PAS domain)"/>
    <property type="match status" value="1"/>
</dbReference>
<evidence type="ECO:0000259" key="2">
    <source>
        <dbReference type="PROSITE" id="PS51832"/>
    </source>
</evidence>
<evidence type="ECO:0000259" key="1">
    <source>
        <dbReference type="PROSITE" id="PS50112"/>
    </source>
</evidence>
<evidence type="ECO:0000313" key="4">
    <source>
        <dbReference type="Proteomes" id="UP000279422"/>
    </source>
</evidence>
<organism evidence="3 4">
    <name type="scientific">Aerophobetes bacterium</name>
    <dbReference type="NCBI Taxonomy" id="2030807"/>
    <lineage>
        <taxon>Bacteria</taxon>
        <taxon>Candidatus Aerophobota</taxon>
    </lineage>
</organism>
<dbReference type="PROSITE" id="PS50112">
    <property type="entry name" value="PAS"/>
    <property type="match status" value="1"/>
</dbReference>